<feature type="transmembrane region" description="Helical" evidence="11">
    <location>
        <begin position="752"/>
        <end position="770"/>
    </location>
</feature>
<evidence type="ECO:0000256" key="1">
    <source>
        <dbReference type="ARBA" id="ARBA00004651"/>
    </source>
</evidence>
<dbReference type="PANTHER" id="PTHR43373:SF1">
    <property type="entry name" value="NA(+)_H(+) ANTIPORTER SUBUNIT A"/>
    <property type="match status" value="1"/>
</dbReference>
<dbReference type="HOGENOM" id="CLU_007100_2_0_11"/>
<feature type="transmembrane region" description="Helical" evidence="11">
    <location>
        <begin position="860"/>
        <end position="880"/>
    </location>
</feature>
<feature type="domain" description="Na+/H+ antiporter MnhB subunit-related protein" evidence="14">
    <location>
        <begin position="801"/>
        <end position="917"/>
    </location>
</feature>
<dbReference type="KEGG" id="ske:Sked_26930"/>
<evidence type="ECO:0000313" key="17">
    <source>
        <dbReference type="EMBL" id="ACZ22597.1"/>
    </source>
</evidence>
<feature type="transmembrane region" description="Helical" evidence="11">
    <location>
        <begin position="195"/>
        <end position="214"/>
    </location>
</feature>
<accession>D1BKX0</accession>
<feature type="domain" description="NADH:quinone oxidoreductase/Mrp antiporter transmembrane" evidence="12">
    <location>
        <begin position="120"/>
        <end position="395"/>
    </location>
</feature>
<evidence type="ECO:0000256" key="3">
    <source>
        <dbReference type="ARBA" id="ARBA00022449"/>
    </source>
</evidence>
<evidence type="ECO:0000259" key="16">
    <source>
        <dbReference type="Pfam" id="PF20501"/>
    </source>
</evidence>
<dbReference type="Proteomes" id="UP000000322">
    <property type="component" value="Chromosome"/>
</dbReference>
<dbReference type="GO" id="GO:0006811">
    <property type="term" value="P:monoatomic ion transport"/>
    <property type="evidence" value="ECO:0007669"/>
    <property type="project" value="UniProtKB-KW"/>
</dbReference>
<reference evidence="17 18" key="1">
    <citation type="journal article" date="2009" name="Stand. Genomic Sci.">
        <title>Complete genome sequence of Sanguibacter keddieii type strain (ST-74).</title>
        <authorList>
            <person name="Ivanova N."/>
            <person name="Sikorski J."/>
            <person name="Sims D."/>
            <person name="Brettin T."/>
            <person name="Detter J.C."/>
            <person name="Han C."/>
            <person name="Lapidus A."/>
            <person name="Copeland A."/>
            <person name="Glavina Del Rio T."/>
            <person name="Nolan M."/>
            <person name="Chen F."/>
            <person name="Lucas S."/>
            <person name="Tice H."/>
            <person name="Cheng J.F."/>
            <person name="Bruce D."/>
            <person name="Goodwin L."/>
            <person name="Pitluck S."/>
            <person name="Pati A."/>
            <person name="Mavromatis K."/>
            <person name="Chen A."/>
            <person name="Palaniappan K."/>
            <person name="D'haeseleer P."/>
            <person name="Chain P."/>
            <person name="Bristow J."/>
            <person name="Eisen J.A."/>
            <person name="Markowitz V."/>
            <person name="Hugenholtz P."/>
            <person name="Goker M."/>
            <person name="Pukall R."/>
            <person name="Klenk H.P."/>
            <person name="Kyrpides N.C."/>
        </authorList>
    </citation>
    <scope>NUCLEOTIDE SEQUENCE [LARGE SCALE GENOMIC DNA]</scope>
    <source>
        <strain evidence="18">ATCC 51767 / DSM 10542 / NCFB 3025 / ST-74</strain>
    </source>
</reference>
<evidence type="ECO:0000256" key="8">
    <source>
        <dbReference type="ARBA" id="ARBA00023136"/>
    </source>
</evidence>
<feature type="transmembrane region" description="Helical" evidence="11">
    <location>
        <begin position="803"/>
        <end position="822"/>
    </location>
</feature>
<feature type="transmembrane region" description="Helical" evidence="11">
    <location>
        <begin position="359"/>
        <end position="378"/>
    </location>
</feature>
<dbReference type="Pfam" id="PF13244">
    <property type="entry name" value="MbhD"/>
    <property type="match status" value="1"/>
</dbReference>
<feature type="domain" description="NADH-Ubiquinone oxidoreductase (complex I) chain 5 N-terminal" evidence="13">
    <location>
        <begin position="58"/>
        <end position="95"/>
    </location>
</feature>
<dbReference type="InterPro" id="IPR050616">
    <property type="entry name" value="CPA3_Na-H_Antiporter_A"/>
</dbReference>
<feature type="transmembrane region" description="Helical" evidence="11">
    <location>
        <begin position="261"/>
        <end position="281"/>
    </location>
</feature>
<dbReference type="AlphaFoldDB" id="D1BKX0"/>
<dbReference type="PRINTS" id="PR01434">
    <property type="entry name" value="NADHDHGNASE5"/>
</dbReference>
<sequence length="964" mass="99706">MLLLCLAAACAAALLAPALGRRLGRAAGWPIAALLVAVGVLVVQTSQPDAVTAAVPWMPTLGVELAVRLDGLSLLFSLLVLGIGALVMAYSARYLPTGRHGGFYGLMTLFAAAMLALVLADDVVLLFVAWEATTLCSFFLISRSGAGAREPAVRTLLVTAAGGLALLSAVVVMVAQVGSTRLSVILADPVWGENSGFTTAVAVLVAVAAFTKSAQLPFQAWLPDSMVAITPVSAYLHAAAMVKAGIYLLLRFSPVMSDVPVWRVLLISCGLATALIGAVAAMRRYDLKELLAYSTMSQLGLLVATIGVGTPAALTAAVVHTAAHALFKSALFMLVGVVDHQAGTRDMRRLSGLRRTMPVTLVAMTVAAASMAGVPPLLGFVSKESMLDAFWEVPGAGPALAVAVALVAVLTFAYSARLVIGAFGDRTSDVDTQDAGPAGSAGATTVSTTEPDIVTDVPEARPAFWLPAVVPAAAGVVLGLAPWLLDRFVGDAGSAATGDHTDVHLTLWHGVTPALVLSVCVIALGTAAVLARTRVEPVALRLRSPVSGLAVVDALRARTISLGQRVGHLTSTSAPRRHLMVPVVCLVGIAGVATASVHGLPDVVGDRDVPLDWGLLALVAVGTLAAVMARSRVAAIVVLGVVGFTMTVWFYSLGAADVALTQLLVEVLTVVVMMLLLRRLPRTFRADQKRSAVLPAVVALGAGLATTLGVLALTGRREMSPVGEYYAREGEAVTGGANVVNTILVDFRAFDTLGELTVLGVAGLTIVVLLRSRRLLPIKPLDTSRAATSPLADAQANTVFTRVLTRLVGPLTVLVSVLLFFRGHQEPGGGFIAALVGGAGFALVYLSAPSDAAAKVRWPYLTLIGLGVATGTVTGFLGYVDGSFLTPLHADLLGVHLTTALLFDVGVYLAVVGVVLTALNLLGRPRPSAQSPATHRAPPDQPDPPADEHAPTIDHARTEEVEHA</sequence>
<evidence type="ECO:0000259" key="15">
    <source>
        <dbReference type="Pfam" id="PF13244"/>
    </source>
</evidence>
<evidence type="ECO:0000256" key="9">
    <source>
        <dbReference type="RuleBase" id="RU000320"/>
    </source>
</evidence>
<dbReference type="eggNOG" id="COG2111">
    <property type="taxonomic scope" value="Bacteria"/>
</dbReference>
<dbReference type="Pfam" id="PF00361">
    <property type="entry name" value="Proton_antipo_M"/>
    <property type="match status" value="1"/>
</dbReference>
<feature type="transmembrane region" description="Helical" evidence="11">
    <location>
        <begin position="463"/>
        <end position="485"/>
    </location>
</feature>
<dbReference type="InterPro" id="IPR007182">
    <property type="entry name" value="MnhB"/>
</dbReference>
<evidence type="ECO:0000256" key="2">
    <source>
        <dbReference type="ARBA" id="ARBA00022448"/>
    </source>
</evidence>
<feature type="transmembrane region" description="Helical" evidence="11">
    <location>
        <begin position="314"/>
        <end position="338"/>
    </location>
</feature>
<evidence type="ECO:0000256" key="5">
    <source>
        <dbReference type="ARBA" id="ARBA00022692"/>
    </source>
</evidence>
<keyword evidence="2" id="KW-0813">Transport</keyword>
<evidence type="ECO:0000259" key="13">
    <source>
        <dbReference type="Pfam" id="PF00662"/>
    </source>
</evidence>
<protein>
    <submittedName>
        <fullName evidence="17">NADH:ubiquinone oxidoreductase subunit 5 (Chain L)/multisubunit Na+/H+ antiporter, MnhA subunit</fullName>
    </submittedName>
</protein>
<dbReference type="eggNOG" id="COG1009">
    <property type="taxonomic scope" value="Bacteria"/>
</dbReference>
<evidence type="ECO:0000313" key="18">
    <source>
        <dbReference type="Proteomes" id="UP000000322"/>
    </source>
</evidence>
<feature type="transmembrane region" description="Helical" evidence="11">
    <location>
        <begin position="102"/>
        <end position="118"/>
    </location>
</feature>
<keyword evidence="4" id="KW-1003">Cell membrane</keyword>
<keyword evidence="6 11" id="KW-1133">Transmembrane helix</keyword>
<feature type="domain" description="MrpA C-terminal/MbhD" evidence="15">
    <location>
        <begin position="617"/>
        <end position="682"/>
    </location>
</feature>
<feature type="transmembrane region" description="Helical" evidence="11">
    <location>
        <begin position="611"/>
        <end position="628"/>
    </location>
</feature>
<organism evidence="17 18">
    <name type="scientific">Sanguibacter keddieii (strain ATCC 51767 / DSM 10542 / NCFB 3025 / ST-74)</name>
    <dbReference type="NCBI Taxonomy" id="446469"/>
    <lineage>
        <taxon>Bacteria</taxon>
        <taxon>Bacillati</taxon>
        <taxon>Actinomycetota</taxon>
        <taxon>Actinomycetes</taxon>
        <taxon>Micrococcales</taxon>
        <taxon>Sanguibacteraceae</taxon>
        <taxon>Sanguibacter</taxon>
    </lineage>
</organism>
<keyword evidence="8 11" id="KW-0472">Membrane</keyword>
<comment type="subcellular location">
    <subcellularLocation>
        <location evidence="1">Cell membrane</location>
        <topology evidence="1">Multi-pass membrane protein</topology>
    </subcellularLocation>
    <subcellularLocation>
        <location evidence="9">Membrane</location>
        <topology evidence="9">Multi-pass membrane protein</topology>
    </subcellularLocation>
</comment>
<feature type="transmembrane region" description="Helical" evidence="11">
    <location>
        <begin position="633"/>
        <end position="652"/>
    </location>
</feature>
<evidence type="ECO:0000256" key="11">
    <source>
        <dbReference type="SAM" id="Phobius"/>
    </source>
</evidence>
<keyword evidence="5 9" id="KW-0812">Transmembrane</keyword>
<feature type="transmembrane region" description="Helical" evidence="11">
    <location>
        <begin position="505"/>
        <end position="531"/>
    </location>
</feature>
<gene>
    <name evidence="17" type="ordered locus">Sked_26930</name>
</gene>
<dbReference type="InterPro" id="IPR025383">
    <property type="entry name" value="MrpA_C/MbhD"/>
</dbReference>
<dbReference type="PANTHER" id="PTHR43373">
    <property type="entry name" value="NA(+)/H(+) ANTIPORTER SUBUNIT"/>
    <property type="match status" value="1"/>
</dbReference>
<dbReference type="GO" id="GO:0015297">
    <property type="term" value="F:antiporter activity"/>
    <property type="evidence" value="ECO:0007669"/>
    <property type="project" value="UniProtKB-KW"/>
</dbReference>
<feature type="domain" description="MrpA C-terminal/MbhE" evidence="16">
    <location>
        <begin position="697"/>
        <end position="774"/>
    </location>
</feature>
<evidence type="ECO:0000259" key="12">
    <source>
        <dbReference type="Pfam" id="PF00361"/>
    </source>
</evidence>
<feature type="transmembrane region" description="Helical" evidence="11">
    <location>
        <begin position="153"/>
        <end position="175"/>
    </location>
</feature>
<dbReference type="Pfam" id="PF00662">
    <property type="entry name" value="Proton_antipo_N"/>
    <property type="match status" value="1"/>
</dbReference>
<keyword evidence="18" id="KW-1185">Reference proteome</keyword>
<feature type="compositionally biased region" description="Basic and acidic residues" evidence="10">
    <location>
        <begin position="946"/>
        <end position="964"/>
    </location>
</feature>
<keyword evidence="3" id="KW-0050">Antiport</keyword>
<feature type="transmembrane region" description="Helical" evidence="11">
    <location>
        <begin position="398"/>
        <end position="420"/>
    </location>
</feature>
<evidence type="ECO:0000259" key="14">
    <source>
        <dbReference type="Pfam" id="PF04039"/>
    </source>
</evidence>
<feature type="transmembrane region" description="Helical" evidence="11">
    <location>
        <begin position="828"/>
        <end position="848"/>
    </location>
</feature>
<feature type="transmembrane region" description="Helical" evidence="11">
    <location>
        <begin position="692"/>
        <end position="713"/>
    </location>
</feature>
<dbReference type="InterPro" id="IPR046806">
    <property type="entry name" value="MrpA_C/MbhE"/>
</dbReference>
<evidence type="ECO:0000256" key="10">
    <source>
        <dbReference type="SAM" id="MobiDB-lite"/>
    </source>
</evidence>
<evidence type="ECO:0000256" key="4">
    <source>
        <dbReference type="ARBA" id="ARBA00022475"/>
    </source>
</evidence>
<feature type="transmembrane region" description="Helical" evidence="11">
    <location>
        <begin position="71"/>
        <end position="90"/>
    </location>
</feature>
<proteinExistence type="predicted"/>
<feature type="transmembrane region" description="Helical" evidence="11">
    <location>
        <begin position="900"/>
        <end position="922"/>
    </location>
</feature>
<dbReference type="EMBL" id="CP001819">
    <property type="protein sequence ID" value="ACZ22597.1"/>
    <property type="molecule type" value="Genomic_DNA"/>
</dbReference>
<feature type="transmembrane region" description="Helical" evidence="11">
    <location>
        <begin position="658"/>
        <end position="680"/>
    </location>
</feature>
<dbReference type="InterPro" id="IPR001750">
    <property type="entry name" value="ND/Mrp_TM"/>
</dbReference>
<dbReference type="STRING" id="446469.Sked_26930"/>
<dbReference type="Pfam" id="PF20501">
    <property type="entry name" value="MbhE"/>
    <property type="match status" value="1"/>
</dbReference>
<feature type="transmembrane region" description="Helical" evidence="11">
    <location>
        <begin position="226"/>
        <end position="249"/>
    </location>
</feature>
<dbReference type="InterPro" id="IPR001516">
    <property type="entry name" value="Proton_antipo_N"/>
</dbReference>
<feature type="transmembrane region" description="Helical" evidence="11">
    <location>
        <begin position="579"/>
        <end position="599"/>
    </location>
</feature>
<dbReference type="RefSeq" id="WP_012867666.1">
    <property type="nucleotide sequence ID" value="NC_013521.1"/>
</dbReference>
<dbReference type="Pfam" id="PF04039">
    <property type="entry name" value="MnhB"/>
    <property type="match status" value="1"/>
</dbReference>
<evidence type="ECO:0000256" key="6">
    <source>
        <dbReference type="ARBA" id="ARBA00022989"/>
    </source>
</evidence>
<dbReference type="NCBIfam" id="NF009290">
    <property type="entry name" value="PRK12650.1"/>
    <property type="match status" value="1"/>
</dbReference>
<dbReference type="OrthoDB" id="9811798at2"/>
<keyword evidence="7" id="KW-0406">Ion transport</keyword>
<dbReference type="GO" id="GO:0005886">
    <property type="term" value="C:plasma membrane"/>
    <property type="evidence" value="ECO:0007669"/>
    <property type="project" value="UniProtKB-SubCell"/>
</dbReference>
<feature type="transmembrane region" description="Helical" evidence="11">
    <location>
        <begin position="124"/>
        <end position="141"/>
    </location>
</feature>
<feature type="transmembrane region" description="Helical" evidence="11">
    <location>
        <begin position="290"/>
        <end position="308"/>
    </location>
</feature>
<evidence type="ECO:0000256" key="7">
    <source>
        <dbReference type="ARBA" id="ARBA00023065"/>
    </source>
</evidence>
<name>D1BKX0_SANKS</name>
<feature type="region of interest" description="Disordered" evidence="10">
    <location>
        <begin position="926"/>
        <end position="964"/>
    </location>
</feature>